<feature type="compositionally biased region" description="Basic and acidic residues" evidence="1">
    <location>
        <begin position="62"/>
        <end position="77"/>
    </location>
</feature>
<feature type="region of interest" description="Disordered" evidence="1">
    <location>
        <begin position="1"/>
        <end position="131"/>
    </location>
</feature>
<dbReference type="EMBL" id="JANPWB010000005">
    <property type="protein sequence ID" value="KAJ1185440.1"/>
    <property type="molecule type" value="Genomic_DNA"/>
</dbReference>
<keyword evidence="3" id="KW-1185">Reference proteome</keyword>
<dbReference type="AlphaFoldDB" id="A0AAV7U8U2"/>
<sequence length="156" mass="17329">MEAVLRPPPFLVEPGGLIPGTHGARRGECGGTVRSGLARERRRRKTARRHESAAEQQHWRGGPKDTGRFEERRDCRGQEAPPNPDGTKSRETCGEEQRSRAVSGERRHMPDHRGSIQEPWHQESGRQGFWHRLAVSTKPEVFAGPASGAQEVGTSP</sequence>
<evidence type="ECO:0000313" key="3">
    <source>
        <dbReference type="Proteomes" id="UP001066276"/>
    </source>
</evidence>
<gene>
    <name evidence="2" type="ORF">NDU88_002232</name>
</gene>
<evidence type="ECO:0000313" key="2">
    <source>
        <dbReference type="EMBL" id="KAJ1185440.1"/>
    </source>
</evidence>
<protein>
    <submittedName>
        <fullName evidence="2">Uncharacterized protein</fullName>
    </submittedName>
</protein>
<feature type="compositionally biased region" description="Basic and acidic residues" evidence="1">
    <location>
        <begin position="87"/>
        <end position="124"/>
    </location>
</feature>
<name>A0AAV7U8U2_PLEWA</name>
<comment type="caution">
    <text evidence="2">The sequence shown here is derived from an EMBL/GenBank/DDBJ whole genome shotgun (WGS) entry which is preliminary data.</text>
</comment>
<reference evidence="2" key="1">
    <citation type="journal article" date="2022" name="bioRxiv">
        <title>Sequencing and chromosome-scale assembly of the giantPleurodeles waltlgenome.</title>
        <authorList>
            <person name="Brown T."/>
            <person name="Elewa A."/>
            <person name="Iarovenko S."/>
            <person name="Subramanian E."/>
            <person name="Araus A.J."/>
            <person name="Petzold A."/>
            <person name="Susuki M."/>
            <person name="Suzuki K.-i.T."/>
            <person name="Hayashi T."/>
            <person name="Toyoda A."/>
            <person name="Oliveira C."/>
            <person name="Osipova E."/>
            <person name="Leigh N.D."/>
            <person name="Simon A."/>
            <person name="Yun M.H."/>
        </authorList>
    </citation>
    <scope>NUCLEOTIDE SEQUENCE</scope>
    <source>
        <strain evidence="2">20211129_DDA</strain>
        <tissue evidence="2">Liver</tissue>
    </source>
</reference>
<feature type="compositionally biased region" description="Pro residues" evidence="1">
    <location>
        <begin position="1"/>
        <end position="11"/>
    </location>
</feature>
<dbReference type="Proteomes" id="UP001066276">
    <property type="component" value="Chromosome 3_1"/>
</dbReference>
<organism evidence="2 3">
    <name type="scientific">Pleurodeles waltl</name>
    <name type="common">Iberian ribbed newt</name>
    <dbReference type="NCBI Taxonomy" id="8319"/>
    <lineage>
        <taxon>Eukaryota</taxon>
        <taxon>Metazoa</taxon>
        <taxon>Chordata</taxon>
        <taxon>Craniata</taxon>
        <taxon>Vertebrata</taxon>
        <taxon>Euteleostomi</taxon>
        <taxon>Amphibia</taxon>
        <taxon>Batrachia</taxon>
        <taxon>Caudata</taxon>
        <taxon>Salamandroidea</taxon>
        <taxon>Salamandridae</taxon>
        <taxon>Pleurodelinae</taxon>
        <taxon>Pleurodeles</taxon>
    </lineage>
</organism>
<evidence type="ECO:0000256" key="1">
    <source>
        <dbReference type="SAM" id="MobiDB-lite"/>
    </source>
</evidence>
<accession>A0AAV7U8U2</accession>
<proteinExistence type="predicted"/>